<dbReference type="InterPro" id="IPR037151">
    <property type="entry name" value="AlkB-like_sf"/>
</dbReference>
<dbReference type="GO" id="GO:0005634">
    <property type="term" value="C:nucleus"/>
    <property type="evidence" value="ECO:0007669"/>
    <property type="project" value="UniProtKB-SubCell"/>
</dbReference>
<comment type="subcellular location">
    <subcellularLocation>
        <location evidence="1">Nucleus</location>
    </subcellularLocation>
</comment>
<dbReference type="Proteomes" id="UP001489004">
    <property type="component" value="Unassembled WGS sequence"/>
</dbReference>
<protein>
    <recommendedName>
        <fullName evidence="8">Fe2OG dioxygenase domain-containing protein</fullName>
    </recommendedName>
</protein>
<evidence type="ECO:0000256" key="2">
    <source>
        <dbReference type="ARBA" id="ARBA00007879"/>
    </source>
</evidence>
<dbReference type="PROSITE" id="PS51471">
    <property type="entry name" value="FE2OG_OXY"/>
    <property type="match status" value="1"/>
</dbReference>
<accession>A0AAW1R6E9</accession>
<dbReference type="InterPro" id="IPR027450">
    <property type="entry name" value="AlkB-like"/>
</dbReference>
<dbReference type="SUPFAM" id="SSF51197">
    <property type="entry name" value="Clavaminate synthase-like"/>
    <property type="match status" value="1"/>
</dbReference>
<evidence type="ECO:0000259" key="8">
    <source>
        <dbReference type="PROSITE" id="PS51471"/>
    </source>
</evidence>
<comment type="similarity">
    <text evidence="2">Belongs to the alkB family.</text>
</comment>
<dbReference type="Gene3D" id="2.60.120.590">
    <property type="entry name" value="Alpha-ketoglutarate-dependent dioxygenase AlkB-like"/>
    <property type="match status" value="1"/>
</dbReference>
<keyword evidence="7" id="KW-0539">Nucleus</keyword>
<keyword evidence="3" id="KW-0479">Metal-binding</keyword>
<evidence type="ECO:0000313" key="9">
    <source>
        <dbReference type="EMBL" id="KAK9829179.1"/>
    </source>
</evidence>
<dbReference type="InterPro" id="IPR005123">
    <property type="entry name" value="Oxoglu/Fe-dep_dioxygenase_dom"/>
</dbReference>
<dbReference type="Pfam" id="PF13532">
    <property type="entry name" value="2OG-FeII_Oxy_2"/>
    <property type="match status" value="1"/>
</dbReference>
<dbReference type="PANTHER" id="PTHR46030">
    <property type="entry name" value="ALPHA-KETOGLUTARATE-DEPENDENT DIOXYGENASE ALKB HOMOLOG 6"/>
    <property type="match status" value="1"/>
</dbReference>
<keyword evidence="4" id="KW-0223">Dioxygenase</keyword>
<evidence type="ECO:0000256" key="6">
    <source>
        <dbReference type="ARBA" id="ARBA00023004"/>
    </source>
</evidence>
<keyword evidence="5" id="KW-0560">Oxidoreductase</keyword>
<name>A0AAW1R6E9_9CHLO</name>
<keyword evidence="6" id="KW-0408">Iron</keyword>
<feature type="domain" description="Fe2OG dioxygenase" evidence="8">
    <location>
        <begin position="95"/>
        <end position="214"/>
    </location>
</feature>
<dbReference type="InterPro" id="IPR032862">
    <property type="entry name" value="ALKBH6"/>
</dbReference>
<comment type="caution">
    <text evidence="9">The sequence shown here is derived from an EMBL/GenBank/DDBJ whole genome shotgun (WGS) entry which is preliminary data.</text>
</comment>
<gene>
    <name evidence="9" type="ORF">WJX72_004348</name>
</gene>
<evidence type="ECO:0000256" key="4">
    <source>
        <dbReference type="ARBA" id="ARBA00022964"/>
    </source>
</evidence>
<evidence type="ECO:0000256" key="5">
    <source>
        <dbReference type="ARBA" id="ARBA00023002"/>
    </source>
</evidence>
<organism evidence="9 10">
    <name type="scientific">[Myrmecia] bisecta</name>
    <dbReference type="NCBI Taxonomy" id="41462"/>
    <lineage>
        <taxon>Eukaryota</taxon>
        <taxon>Viridiplantae</taxon>
        <taxon>Chlorophyta</taxon>
        <taxon>core chlorophytes</taxon>
        <taxon>Trebouxiophyceae</taxon>
        <taxon>Trebouxiales</taxon>
        <taxon>Trebouxiaceae</taxon>
        <taxon>Myrmecia</taxon>
    </lineage>
</organism>
<proteinExistence type="inferred from homology"/>
<reference evidence="9 10" key="1">
    <citation type="journal article" date="2024" name="Nat. Commun.">
        <title>Phylogenomics reveals the evolutionary origins of lichenization in chlorophyte algae.</title>
        <authorList>
            <person name="Puginier C."/>
            <person name="Libourel C."/>
            <person name="Otte J."/>
            <person name="Skaloud P."/>
            <person name="Haon M."/>
            <person name="Grisel S."/>
            <person name="Petersen M."/>
            <person name="Berrin J.G."/>
            <person name="Delaux P.M."/>
            <person name="Dal Grande F."/>
            <person name="Keller J."/>
        </authorList>
    </citation>
    <scope>NUCLEOTIDE SEQUENCE [LARGE SCALE GENOMIC DNA]</scope>
    <source>
        <strain evidence="9 10">SAG 2043</strain>
    </source>
</reference>
<keyword evidence="10" id="KW-1185">Reference proteome</keyword>
<evidence type="ECO:0000256" key="1">
    <source>
        <dbReference type="ARBA" id="ARBA00004123"/>
    </source>
</evidence>
<sequence>MPQGPFSHNLEDCSAGLLKSVYYVPEYISEAVHASLLQQIVSARTRWTQLSGRRLQNLGGSVHEKLGLLQAPIPTWLQPLVDRVGQDTGVYGAGSANHVLLNAYKPGEGILAHQDGPLYFPGVCIVSLQAPAIIRFRRKGSDASADPVLSVACMPRSLLVFKDEAYEDCLHGIDEVTEEVIDASVANASACGLAIGSGLPRGGERFSLTIRRVLKVRKNLLRL</sequence>
<dbReference type="PANTHER" id="PTHR46030:SF1">
    <property type="entry name" value="ALPHA-KETOGLUTARATE-DEPENDENT DIOXYGENASE ALKB HOMOLOG 6"/>
    <property type="match status" value="1"/>
</dbReference>
<dbReference type="GO" id="GO:0051213">
    <property type="term" value="F:dioxygenase activity"/>
    <property type="evidence" value="ECO:0007669"/>
    <property type="project" value="UniProtKB-KW"/>
</dbReference>
<evidence type="ECO:0000313" key="10">
    <source>
        <dbReference type="Proteomes" id="UP001489004"/>
    </source>
</evidence>
<dbReference type="EMBL" id="JALJOR010000001">
    <property type="protein sequence ID" value="KAK9829179.1"/>
    <property type="molecule type" value="Genomic_DNA"/>
</dbReference>
<dbReference type="AlphaFoldDB" id="A0AAW1R6E9"/>
<evidence type="ECO:0000256" key="3">
    <source>
        <dbReference type="ARBA" id="ARBA00022723"/>
    </source>
</evidence>
<dbReference type="GO" id="GO:0046872">
    <property type="term" value="F:metal ion binding"/>
    <property type="evidence" value="ECO:0007669"/>
    <property type="project" value="UniProtKB-KW"/>
</dbReference>
<evidence type="ECO:0000256" key="7">
    <source>
        <dbReference type="ARBA" id="ARBA00023242"/>
    </source>
</evidence>